<gene>
    <name evidence="1" type="ORF">EJ08DRAFT_653330</name>
</gene>
<evidence type="ECO:0000313" key="2">
    <source>
        <dbReference type="Proteomes" id="UP000800235"/>
    </source>
</evidence>
<keyword evidence="2" id="KW-1185">Reference proteome</keyword>
<proteinExistence type="predicted"/>
<dbReference type="AlphaFoldDB" id="A0A9P4TU46"/>
<name>A0A9P4TU46_9PEZI</name>
<comment type="caution">
    <text evidence="1">The sequence shown here is derived from an EMBL/GenBank/DDBJ whole genome shotgun (WGS) entry which is preliminary data.</text>
</comment>
<dbReference type="Proteomes" id="UP000800235">
    <property type="component" value="Unassembled WGS sequence"/>
</dbReference>
<reference evidence="1" key="1">
    <citation type="journal article" date="2020" name="Stud. Mycol.">
        <title>101 Dothideomycetes genomes: a test case for predicting lifestyles and emergence of pathogens.</title>
        <authorList>
            <person name="Haridas S."/>
            <person name="Albert R."/>
            <person name="Binder M."/>
            <person name="Bloem J."/>
            <person name="Labutti K."/>
            <person name="Salamov A."/>
            <person name="Andreopoulos B."/>
            <person name="Baker S."/>
            <person name="Barry K."/>
            <person name="Bills G."/>
            <person name="Bluhm B."/>
            <person name="Cannon C."/>
            <person name="Castanera R."/>
            <person name="Culley D."/>
            <person name="Daum C."/>
            <person name="Ezra D."/>
            <person name="Gonzalez J."/>
            <person name="Henrissat B."/>
            <person name="Kuo A."/>
            <person name="Liang C."/>
            <person name="Lipzen A."/>
            <person name="Lutzoni F."/>
            <person name="Magnuson J."/>
            <person name="Mondo S."/>
            <person name="Nolan M."/>
            <person name="Ohm R."/>
            <person name="Pangilinan J."/>
            <person name="Park H.-J."/>
            <person name="Ramirez L."/>
            <person name="Alfaro M."/>
            <person name="Sun H."/>
            <person name="Tritt A."/>
            <person name="Yoshinaga Y."/>
            <person name="Zwiers L.-H."/>
            <person name="Turgeon B."/>
            <person name="Goodwin S."/>
            <person name="Spatafora J."/>
            <person name="Crous P."/>
            <person name="Grigoriev I."/>
        </authorList>
    </citation>
    <scope>NUCLEOTIDE SEQUENCE</scope>
    <source>
        <strain evidence="1">CBS 130266</strain>
    </source>
</reference>
<accession>A0A9P4TU46</accession>
<dbReference type="EMBL" id="MU007095">
    <property type="protein sequence ID" value="KAF2421850.1"/>
    <property type="molecule type" value="Genomic_DNA"/>
</dbReference>
<protein>
    <submittedName>
        <fullName evidence="1">Uncharacterized protein</fullName>
    </submittedName>
</protein>
<organism evidence="1 2">
    <name type="scientific">Tothia fuscella</name>
    <dbReference type="NCBI Taxonomy" id="1048955"/>
    <lineage>
        <taxon>Eukaryota</taxon>
        <taxon>Fungi</taxon>
        <taxon>Dikarya</taxon>
        <taxon>Ascomycota</taxon>
        <taxon>Pezizomycotina</taxon>
        <taxon>Dothideomycetes</taxon>
        <taxon>Pleosporomycetidae</taxon>
        <taxon>Venturiales</taxon>
        <taxon>Cylindrosympodiaceae</taxon>
        <taxon>Tothia</taxon>
    </lineage>
</organism>
<sequence length="198" mass="22202">MSSGYGGVALNTFCTSLPELQDLSLVVRRNSRPLDDTDFWISFCLGVRFAKLQSLSIANLQGGIAGGLPELLDDHDGITTLVLRSPADETKEVQSPWFGEYDGTWNETFKQLRDNLSLQTLVLDKLTYQMPSQKEEVFTHLCVEGACSLKACLDPRQIEEDLCTHQCISITGEDRIRSHLSVLIDMIERNCQVRAFET</sequence>
<evidence type="ECO:0000313" key="1">
    <source>
        <dbReference type="EMBL" id="KAF2421850.1"/>
    </source>
</evidence>